<name>A0A813IBZ9_POLGL</name>
<accession>A0A813IBZ9</accession>
<evidence type="ECO:0000313" key="2">
    <source>
        <dbReference type="Proteomes" id="UP000626109"/>
    </source>
</evidence>
<dbReference type="Proteomes" id="UP000626109">
    <property type="component" value="Unassembled WGS sequence"/>
</dbReference>
<evidence type="ECO:0000313" key="1">
    <source>
        <dbReference type="EMBL" id="CAE8650156.1"/>
    </source>
</evidence>
<sequence length="109" mass="11827">MAQVLAAGNHSLGAARQRGASVMLPACTRATDLFLGHRWLAARSQRELWPAVSELEVKMLEQVILAHGSLGQRFAESAIFGEGGVVFEALQKSPRISTEWSYHALGVIL</sequence>
<feature type="non-terminal residue" evidence="1">
    <location>
        <position position="109"/>
    </location>
</feature>
<comment type="caution">
    <text evidence="1">The sequence shown here is derived from an EMBL/GenBank/DDBJ whole genome shotgun (WGS) entry which is preliminary data.</text>
</comment>
<reference evidence="1" key="1">
    <citation type="submission" date="2021-02" db="EMBL/GenBank/DDBJ databases">
        <authorList>
            <person name="Dougan E. K."/>
            <person name="Rhodes N."/>
            <person name="Thang M."/>
            <person name="Chan C."/>
        </authorList>
    </citation>
    <scope>NUCLEOTIDE SEQUENCE</scope>
</reference>
<dbReference type="EMBL" id="CAJNNW010008564">
    <property type="protein sequence ID" value="CAE8650156.1"/>
    <property type="molecule type" value="Genomic_DNA"/>
</dbReference>
<protein>
    <submittedName>
        <fullName evidence="1">Uncharacterized protein</fullName>
    </submittedName>
</protein>
<organism evidence="1 2">
    <name type="scientific">Polarella glacialis</name>
    <name type="common">Dinoflagellate</name>
    <dbReference type="NCBI Taxonomy" id="89957"/>
    <lineage>
        <taxon>Eukaryota</taxon>
        <taxon>Sar</taxon>
        <taxon>Alveolata</taxon>
        <taxon>Dinophyceae</taxon>
        <taxon>Suessiales</taxon>
        <taxon>Suessiaceae</taxon>
        <taxon>Polarella</taxon>
    </lineage>
</organism>
<proteinExistence type="predicted"/>
<dbReference type="AlphaFoldDB" id="A0A813IBZ9"/>
<gene>
    <name evidence="1" type="ORF">PGLA2088_LOCUS8040</name>
</gene>